<dbReference type="RefSeq" id="WP_114279656.1">
    <property type="nucleotide sequence ID" value="NZ_QPJY01000004.1"/>
</dbReference>
<comment type="function">
    <text evidence="5">Activates KDO (a required 8-carbon sugar) for incorporation into bacterial lipopolysaccharide in Gram-negative bacteria.</text>
</comment>
<sequence length="255" mass="28028">MTVRPRFRVIIPARYASTRLPGKPLLEIAGRPMLQHVWERARASGADEVVIATDDERIRRAAEGFGARVIMTAASHRSGTDRLAEAVEQLGCAAGDVIVNVQGDEPQMPPENVAQVAANLECHGDAGVATLCEPIRTAEELFNPNVVKVVFDHAGYALYFSRAPIPWERDAFAAAPEALPEGAGHYRHLGIYAYRAGFLREYVAWPGCALEHSEALEQLRVLWQGRRIHVAEAHMRPPAGVDTEADLERVRRALG</sequence>
<dbReference type="GO" id="GO:0009103">
    <property type="term" value="P:lipopolysaccharide biosynthetic process"/>
    <property type="evidence" value="ECO:0007669"/>
    <property type="project" value="UniProtKB-UniRule"/>
</dbReference>
<dbReference type="EMBL" id="QPJY01000004">
    <property type="protein sequence ID" value="RCX30666.1"/>
    <property type="molecule type" value="Genomic_DNA"/>
</dbReference>
<reference evidence="6 7" key="1">
    <citation type="submission" date="2018-07" db="EMBL/GenBank/DDBJ databases">
        <title>Genomic Encyclopedia of Type Strains, Phase IV (KMG-IV): sequencing the most valuable type-strain genomes for metagenomic binning, comparative biology and taxonomic classification.</title>
        <authorList>
            <person name="Goeker M."/>
        </authorList>
    </citation>
    <scope>NUCLEOTIDE SEQUENCE [LARGE SCALE GENOMIC DNA]</scope>
    <source>
        <strain evidence="6 7">DSM 26407</strain>
    </source>
</reference>
<dbReference type="GO" id="GO:0033468">
    <property type="term" value="P:CMP-keto-3-deoxy-D-manno-octulosonic acid biosynthetic process"/>
    <property type="evidence" value="ECO:0007669"/>
    <property type="project" value="UniProtKB-UniRule"/>
</dbReference>
<dbReference type="NCBIfam" id="NF003952">
    <property type="entry name" value="PRK05450.1-5"/>
    <property type="match status" value="1"/>
</dbReference>
<comment type="caution">
    <text evidence="6">The sequence shown here is derived from an EMBL/GenBank/DDBJ whole genome shotgun (WGS) entry which is preliminary data.</text>
</comment>
<dbReference type="UniPathway" id="UPA00358">
    <property type="reaction ID" value="UER00476"/>
</dbReference>
<accession>A0A369CD58</accession>
<protein>
    <recommendedName>
        <fullName evidence="5">3-deoxy-manno-octulosonate cytidylyltransferase</fullName>
        <ecNumber evidence="5">2.7.7.38</ecNumber>
    </recommendedName>
    <alternativeName>
        <fullName evidence="5">CMP-2-keto-3-deoxyoctulosonic acid synthase</fullName>
        <shortName evidence="5">CKS</shortName>
        <shortName evidence="5">CMP-KDO synthase</shortName>
    </alternativeName>
</protein>
<evidence type="ECO:0000256" key="3">
    <source>
        <dbReference type="ARBA" id="ARBA00022695"/>
    </source>
</evidence>
<dbReference type="Gene3D" id="3.90.550.10">
    <property type="entry name" value="Spore Coat Polysaccharide Biosynthesis Protein SpsA, Chain A"/>
    <property type="match status" value="1"/>
</dbReference>
<dbReference type="SUPFAM" id="SSF53448">
    <property type="entry name" value="Nucleotide-diphospho-sugar transferases"/>
    <property type="match status" value="1"/>
</dbReference>
<keyword evidence="3 5" id="KW-0548">Nucleotidyltransferase</keyword>
<organism evidence="6 7">
    <name type="scientific">Thioalbus denitrificans</name>
    <dbReference type="NCBI Taxonomy" id="547122"/>
    <lineage>
        <taxon>Bacteria</taxon>
        <taxon>Pseudomonadati</taxon>
        <taxon>Pseudomonadota</taxon>
        <taxon>Gammaproteobacteria</taxon>
        <taxon>Chromatiales</taxon>
        <taxon>Ectothiorhodospiraceae</taxon>
        <taxon>Thioalbus</taxon>
    </lineage>
</organism>
<dbReference type="Pfam" id="PF02348">
    <property type="entry name" value="CTP_transf_3"/>
    <property type="match status" value="1"/>
</dbReference>
<evidence type="ECO:0000256" key="5">
    <source>
        <dbReference type="HAMAP-Rule" id="MF_00057"/>
    </source>
</evidence>
<comment type="similarity">
    <text evidence="5">Belongs to the KdsB family.</text>
</comment>
<dbReference type="CDD" id="cd02517">
    <property type="entry name" value="CMP-KDO-Synthetase"/>
    <property type="match status" value="1"/>
</dbReference>
<dbReference type="EC" id="2.7.7.38" evidence="5"/>
<evidence type="ECO:0000313" key="6">
    <source>
        <dbReference type="EMBL" id="RCX30666.1"/>
    </source>
</evidence>
<dbReference type="PANTHER" id="PTHR42866">
    <property type="entry name" value="3-DEOXY-MANNO-OCTULOSONATE CYTIDYLYLTRANSFERASE"/>
    <property type="match status" value="1"/>
</dbReference>
<keyword evidence="7" id="KW-1185">Reference proteome</keyword>
<keyword evidence="2 5" id="KW-0808">Transferase</keyword>
<dbReference type="Proteomes" id="UP000252707">
    <property type="component" value="Unassembled WGS sequence"/>
</dbReference>
<comment type="pathway">
    <text evidence="5">Nucleotide-sugar biosynthesis; CMP-3-deoxy-D-manno-octulosonate biosynthesis; CMP-3-deoxy-D-manno-octulosonate from 3-deoxy-D-manno-octulosonate and CTP: step 1/1.</text>
</comment>
<keyword evidence="4 5" id="KW-0448">Lipopolysaccharide biosynthesis</keyword>
<gene>
    <name evidence="5" type="primary">kdsB</name>
    <name evidence="6" type="ORF">DFQ59_104102</name>
</gene>
<proteinExistence type="inferred from homology"/>
<dbReference type="PANTHER" id="PTHR42866:SF2">
    <property type="entry name" value="3-DEOXY-MANNO-OCTULOSONATE CYTIDYLYLTRANSFERASE, MITOCHONDRIAL"/>
    <property type="match status" value="1"/>
</dbReference>
<dbReference type="InterPro" id="IPR004528">
    <property type="entry name" value="KdsB"/>
</dbReference>
<evidence type="ECO:0000313" key="7">
    <source>
        <dbReference type="Proteomes" id="UP000252707"/>
    </source>
</evidence>
<dbReference type="InterPro" id="IPR029044">
    <property type="entry name" value="Nucleotide-diphossugar_trans"/>
</dbReference>
<comment type="subcellular location">
    <subcellularLocation>
        <location evidence="5">Cytoplasm</location>
    </subcellularLocation>
    <subcellularLocation>
        <location evidence="1">Membrane</location>
    </subcellularLocation>
</comment>
<dbReference type="GO" id="GO:0016020">
    <property type="term" value="C:membrane"/>
    <property type="evidence" value="ECO:0007669"/>
    <property type="project" value="UniProtKB-SubCell"/>
</dbReference>
<name>A0A369CD58_9GAMM</name>
<dbReference type="NCBIfam" id="NF009905">
    <property type="entry name" value="PRK13368.1"/>
    <property type="match status" value="1"/>
</dbReference>
<dbReference type="GO" id="GO:0005829">
    <property type="term" value="C:cytosol"/>
    <property type="evidence" value="ECO:0007669"/>
    <property type="project" value="TreeGrafter"/>
</dbReference>
<evidence type="ECO:0000256" key="2">
    <source>
        <dbReference type="ARBA" id="ARBA00022679"/>
    </source>
</evidence>
<dbReference type="FunFam" id="3.90.550.10:FF:000011">
    <property type="entry name" value="3-deoxy-manno-octulosonate cytidylyltransferase"/>
    <property type="match status" value="1"/>
</dbReference>
<dbReference type="NCBIfam" id="TIGR00466">
    <property type="entry name" value="kdsB"/>
    <property type="match status" value="1"/>
</dbReference>
<dbReference type="GO" id="GO:0008690">
    <property type="term" value="F:3-deoxy-manno-octulosonate cytidylyltransferase activity"/>
    <property type="evidence" value="ECO:0007669"/>
    <property type="project" value="UniProtKB-UniRule"/>
</dbReference>
<keyword evidence="5" id="KW-0963">Cytoplasm</keyword>
<dbReference type="AlphaFoldDB" id="A0A369CD58"/>
<dbReference type="NCBIfam" id="NF003950">
    <property type="entry name" value="PRK05450.1-3"/>
    <property type="match status" value="1"/>
</dbReference>
<evidence type="ECO:0000256" key="4">
    <source>
        <dbReference type="ARBA" id="ARBA00022985"/>
    </source>
</evidence>
<dbReference type="OrthoDB" id="9815559at2"/>
<comment type="catalytic activity">
    <reaction evidence="5">
        <text>3-deoxy-alpha-D-manno-oct-2-ulosonate + CTP = CMP-3-deoxy-beta-D-manno-octulosonate + diphosphate</text>
        <dbReference type="Rhea" id="RHEA:23448"/>
        <dbReference type="ChEBI" id="CHEBI:33019"/>
        <dbReference type="ChEBI" id="CHEBI:37563"/>
        <dbReference type="ChEBI" id="CHEBI:85986"/>
        <dbReference type="ChEBI" id="CHEBI:85987"/>
        <dbReference type="EC" id="2.7.7.38"/>
    </reaction>
</comment>
<evidence type="ECO:0000256" key="1">
    <source>
        <dbReference type="ARBA" id="ARBA00004370"/>
    </source>
</evidence>
<dbReference type="HAMAP" id="MF_00057">
    <property type="entry name" value="KdsB"/>
    <property type="match status" value="1"/>
</dbReference>
<dbReference type="InterPro" id="IPR003329">
    <property type="entry name" value="Cytidylyl_trans"/>
</dbReference>